<accession>A0AAQ3KM61</accession>
<gene>
    <name evidence="2" type="ORF">Cni_G19428</name>
</gene>
<protein>
    <submittedName>
        <fullName evidence="2">Ribosomal protein S1 (Mitochondrion)</fullName>
    </submittedName>
</protein>
<keyword evidence="1" id="KW-0812">Transmembrane</keyword>
<sequence length="456" mass="51293">MKELRVILKDITKGVRASSSESSEVWKGRKEDSRYKVKVLEVPVSCLRASVLRLRLREEMFLVDAGPGTPKICMQDELTGVPINQATRFENKVGSLNVVAGESLIKKRILERFFIDLVAGQSLIKERAAARFHDFVGSLDVAAGEPLLLPRRFRQNRAWMELKKIWRTNKKIWIDGHETSLGMAVHSYGSCQAREMTMTQDEWWGENKAPQLLSKRRMKFHRRSPLGAESFTSALSLVGGKKPVISVLDVPPSKDLWTFKEEAVGIPLFETEIVSSALGRNQIHPLYKFFYPLFKPFFEQGELFSFPTHSSDLLSFLSASRLTSSCTAFTWTSRKLTFSALSIRRGSPFSTPILIHCNIALYLIVAFSRTSLGLAGFFTKDSLARVKYLSSAILPGSVVVAAWAWIRKIAILLIFLPHLPCALKMVFQHNEFLFSGLGTGKKNESRLGPRLTAFCA</sequence>
<evidence type="ECO:0000313" key="3">
    <source>
        <dbReference type="Proteomes" id="UP001327560"/>
    </source>
</evidence>
<reference evidence="2 3" key="1">
    <citation type="submission" date="2023-10" db="EMBL/GenBank/DDBJ databases">
        <title>Chromosome-scale genome assembly provides insights into flower coloration mechanisms of Canna indica.</title>
        <authorList>
            <person name="Li C."/>
        </authorList>
    </citation>
    <scope>NUCLEOTIDE SEQUENCE [LARGE SCALE GENOMIC DNA]</scope>
    <source>
        <tissue evidence="2">Flower</tissue>
    </source>
</reference>
<feature type="transmembrane region" description="Helical" evidence="1">
    <location>
        <begin position="388"/>
        <end position="406"/>
    </location>
</feature>
<dbReference type="GO" id="GO:0005840">
    <property type="term" value="C:ribosome"/>
    <property type="evidence" value="ECO:0007669"/>
    <property type="project" value="UniProtKB-KW"/>
</dbReference>
<dbReference type="Proteomes" id="UP001327560">
    <property type="component" value="Chromosome 6"/>
</dbReference>
<evidence type="ECO:0000256" key="1">
    <source>
        <dbReference type="SAM" id="Phobius"/>
    </source>
</evidence>
<keyword evidence="2" id="KW-0689">Ribosomal protein</keyword>
<proteinExistence type="predicted"/>
<feature type="transmembrane region" description="Helical" evidence="1">
    <location>
        <begin position="349"/>
        <end position="368"/>
    </location>
</feature>
<organism evidence="2 3">
    <name type="scientific">Canna indica</name>
    <name type="common">Indian-shot</name>
    <dbReference type="NCBI Taxonomy" id="4628"/>
    <lineage>
        <taxon>Eukaryota</taxon>
        <taxon>Viridiplantae</taxon>
        <taxon>Streptophyta</taxon>
        <taxon>Embryophyta</taxon>
        <taxon>Tracheophyta</taxon>
        <taxon>Spermatophyta</taxon>
        <taxon>Magnoliopsida</taxon>
        <taxon>Liliopsida</taxon>
        <taxon>Zingiberales</taxon>
        <taxon>Cannaceae</taxon>
        <taxon>Canna</taxon>
    </lineage>
</organism>
<dbReference type="EMBL" id="CP136895">
    <property type="protein sequence ID" value="WOL10669.1"/>
    <property type="molecule type" value="Genomic_DNA"/>
</dbReference>
<keyword evidence="1" id="KW-0472">Membrane</keyword>
<dbReference type="AlphaFoldDB" id="A0AAQ3KM61"/>
<keyword evidence="3" id="KW-1185">Reference proteome</keyword>
<evidence type="ECO:0000313" key="2">
    <source>
        <dbReference type="EMBL" id="WOL10669.1"/>
    </source>
</evidence>
<keyword evidence="2" id="KW-0687">Ribonucleoprotein</keyword>
<keyword evidence="1" id="KW-1133">Transmembrane helix</keyword>
<name>A0AAQ3KM61_9LILI</name>